<dbReference type="Pfam" id="PF07974">
    <property type="entry name" value="EGF_2"/>
    <property type="match status" value="1"/>
</dbReference>
<evidence type="ECO:0000313" key="16">
    <source>
        <dbReference type="Proteomes" id="UP000816034"/>
    </source>
</evidence>
<keyword evidence="3" id="KW-0808">Transferase</keyword>
<dbReference type="InterPro" id="IPR000742">
    <property type="entry name" value="EGF"/>
</dbReference>
<dbReference type="FunFam" id="3.30.200.20:FF:000034">
    <property type="entry name" value="Kinase suppressor of Ras 1"/>
    <property type="match status" value="1"/>
</dbReference>
<dbReference type="InterPro" id="IPR017441">
    <property type="entry name" value="Protein_kinase_ATP_BS"/>
</dbReference>
<evidence type="ECO:0000256" key="11">
    <source>
        <dbReference type="PROSITE-ProRule" id="PRU10141"/>
    </source>
</evidence>
<keyword evidence="7 10" id="KW-1015">Disulfide bond</keyword>
<dbReference type="GO" id="GO:0005524">
    <property type="term" value="F:ATP binding"/>
    <property type="evidence" value="ECO:0007669"/>
    <property type="project" value="UniProtKB-UniRule"/>
</dbReference>
<feature type="disulfide bond" evidence="10">
    <location>
        <begin position="691"/>
        <end position="700"/>
    </location>
</feature>
<feature type="domain" description="EGF-like" evidence="14">
    <location>
        <begin position="501"/>
        <end position="540"/>
    </location>
</feature>
<keyword evidence="4 11" id="KW-0547">Nucleotide-binding</keyword>
<gene>
    <name evidence="15" type="ORF">C9374_001518</name>
</gene>
<evidence type="ECO:0000259" key="14">
    <source>
        <dbReference type="PROSITE" id="PS50026"/>
    </source>
</evidence>
<dbReference type="Gene3D" id="2.10.25.10">
    <property type="entry name" value="Laminin"/>
    <property type="match status" value="2"/>
</dbReference>
<dbReference type="GeneID" id="68093974"/>
<dbReference type="Proteomes" id="UP000816034">
    <property type="component" value="Unassembled WGS sequence"/>
</dbReference>
<comment type="caution">
    <text evidence="15">The sequence shown here is derived from an EMBL/GenBank/DDBJ whole genome shotgun (WGS) entry which is preliminary data.</text>
</comment>
<feature type="domain" description="EGF-like" evidence="14">
    <location>
        <begin position="664"/>
        <end position="701"/>
    </location>
</feature>
<keyword evidence="16" id="KW-1185">Reference proteome</keyword>
<dbReference type="EC" id="2.7.11.1" evidence="1"/>
<feature type="disulfide bond" evidence="10">
    <location>
        <begin position="530"/>
        <end position="539"/>
    </location>
</feature>
<reference evidence="15 16" key="1">
    <citation type="journal article" date="2018" name="BMC Genomics">
        <title>The genome of Naegleria lovaniensis, the basis for a comparative approach to unravel pathogenicity factors of the human pathogenic amoeba N. fowleri.</title>
        <authorList>
            <person name="Liechti N."/>
            <person name="Schurch N."/>
            <person name="Bruggmann R."/>
            <person name="Wittwer M."/>
        </authorList>
    </citation>
    <scope>NUCLEOTIDE SEQUENCE [LARGE SCALE GENOMIC DNA]</scope>
    <source>
        <strain evidence="15 16">ATCC 30569</strain>
    </source>
</reference>
<organism evidence="15 16">
    <name type="scientific">Naegleria lovaniensis</name>
    <name type="common">Amoeba</name>
    <dbReference type="NCBI Taxonomy" id="51637"/>
    <lineage>
        <taxon>Eukaryota</taxon>
        <taxon>Discoba</taxon>
        <taxon>Heterolobosea</taxon>
        <taxon>Tetramitia</taxon>
        <taxon>Eutetramitia</taxon>
        <taxon>Vahlkampfiidae</taxon>
        <taxon>Naegleria</taxon>
    </lineage>
</organism>
<protein>
    <recommendedName>
        <fullName evidence="1">non-specific serine/threonine protein kinase</fullName>
        <ecNumber evidence="1">2.7.11.1</ecNumber>
    </recommendedName>
</protein>
<dbReference type="PROSITE" id="PS00108">
    <property type="entry name" value="PROTEIN_KINASE_ST"/>
    <property type="match status" value="1"/>
</dbReference>
<evidence type="ECO:0000256" key="9">
    <source>
        <dbReference type="ARBA" id="ARBA00048679"/>
    </source>
</evidence>
<name>A0AA88GWG7_NAELO</name>
<dbReference type="Pfam" id="PF00069">
    <property type="entry name" value="Pkinase"/>
    <property type="match status" value="1"/>
</dbReference>
<keyword evidence="12" id="KW-1133">Transmembrane helix</keyword>
<evidence type="ECO:0000256" key="10">
    <source>
        <dbReference type="PROSITE-ProRule" id="PRU00076"/>
    </source>
</evidence>
<dbReference type="InterPro" id="IPR013111">
    <property type="entry name" value="EGF_extracell"/>
</dbReference>
<dbReference type="PROSITE" id="PS50011">
    <property type="entry name" value="PROTEIN_KINASE_DOM"/>
    <property type="match status" value="1"/>
</dbReference>
<dbReference type="RefSeq" id="XP_044551178.1">
    <property type="nucleotide sequence ID" value="XM_044690834.1"/>
</dbReference>
<comment type="catalytic activity">
    <reaction evidence="8">
        <text>L-threonyl-[protein] + ATP = O-phospho-L-threonyl-[protein] + ADP + H(+)</text>
        <dbReference type="Rhea" id="RHEA:46608"/>
        <dbReference type="Rhea" id="RHEA-COMP:11060"/>
        <dbReference type="Rhea" id="RHEA-COMP:11605"/>
        <dbReference type="ChEBI" id="CHEBI:15378"/>
        <dbReference type="ChEBI" id="CHEBI:30013"/>
        <dbReference type="ChEBI" id="CHEBI:30616"/>
        <dbReference type="ChEBI" id="CHEBI:61977"/>
        <dbReference type="ChEBI" id="CHEBI:456216"/>
        <dbReference type="EC" id="2.7.11.1"/>
    </reaction>
</comment>
<proteinExistence type="predicted"/>
<dbReference type="FunFam" id="1.10.510.10:FF:001023">
    <property type="entry name" value="Os07g0541700 protein"/>
    <property type="match status" value="1"/>
</dbReference>
<dbReference type="PANTHER" id="PTHR44329:SF289">
    <property type="entry name" value="SERINE_THREONINE-PROTEIN KINASE VIK"/>
    <property type="match status" value="1"/>
</dbReference>
<dbReference type="PROSITE" id="PS00022">
    <property type="entry name" value="EGF_1"/>
    <property type="match status" value="4"/>
</dbReference>
<dbReference type="PANTHER" id="PTHR44329">
    <property type="entry name" value="SERINE/THREONINE-PROTEIN KINASE TNNI3K-RELATED"/>
    <property type="match status" value="1"/>
</dbReference>
<dbReference type="InterPro" id="IPR051681">
    <property type="entry name" value="Ser/Thr_Kinases-Pseudokinases"/>
</dbReference>
<evidence type="ECO:0000313" key="15">
    <source>
        <dbReference type="EMBL" id="KAG2387186.1"/>
    </source>
</evidence>
<dbReference type="Gene3D" id="3.30.200.20">
    <property type="entry name" value="Phosphorylase Kinase, domain 1"/>
    <property type="match status" value="1"/>
</dbReference>
<dbReference type="SMART" id="SM00220">
    <property type="entry name" value="S_TKc"/>
    <property type="match status" value="1"/>
</dbReference>
<dbReference type="PROSITE" id="PS01186">
    <property type="entry name" value="EGF_2"/>
    <property type="match status" value="3"/>
</dbReference>
<dbReference type="InterPro" id="IPR000719">
    <property type="entry name" value="Prot_kinase_dom"/>
</dbReference>
<dbReference type="InterPro" id="IPR008271">
    <property type="entry name" value="Ser/Thr_kinase_AS"/>
</dbReference>
<dbReference type="EMBL" id="PYSW02000013">
    <property type="protein sequence ID" value="KAG2387186.1"/>
    <property type="molecule type" value="Genomic_DNA"/>
</dbReference>
<evidence type="ECO:0000256" key="5">
    <source>
        <dbReference type="ARBA" id="ARBA00022777"/>
    </source>
</evidence>
<feature type="transmembrane region" description="Helical" evidence="12">
    <location>
        <begin position="950"/>
        <end position="973"/>
    </location>
</feature>
<dbReference type="InterPro" id="IPR011009">
    <property type="entry name" value="Kinase-like_dom_sf"/>
</dbReference>
<comment type="caution">
    <text evidence="10">Lacks conserved residue(s) required for the propagation of feature annotation.</text>
</comment>
<evidence type="ECO:0000256" key="1">
    <source>
        <dbReference type="ARBA" id="ARBA00012513"/>
    </source>
</evidence>
<dbReference type="GO" id="GO:0004674">
    <property type="term" value="F:protein serine/threonine kinase activity"/>
    <property type="evidence" value="ECO:0007669"/>
    <property type="project" value="UniProtKB-KW"/>
</dbReference>
<evidence type="ECO:0000256" key="3">
    <source>
        <dbReference type="ARBA" id="ARBA00022679"/>
    </source>
</evidence>
<keyword evidence="12" id="KW-0472">Membrane</keyword>
<evidence type="ECO:0000256" key="2">
    <source>
        <dbReference type="ARBA" id="ARBA00022527"/>
    </source>
</evidence>
<keyword evidence="2" id="KW-0723">Serine/threonine-protein kinase</keyword>
<evidence type="ECO:0000259" key="13">
    <source>
        <dbReference type="PROSITE" id="PS50011"/>
    </source>
</evidence>
<sequence>MPKSILSSYTTVNNTGSVEMIRQKIVGNYVYFAGIFRVSINLSPTISLYHPKEFHDECNLFIAKMEMFSNAIVWYQSEALGSCGSSINAMETSLELNHGDCDYVALSFNTGWPCCGFIAQGGPGYILYNATNGMRLRAEQLVIYHGAITSLAFDTSGFYVGGYVRGGNYFGVEDFQDPNSGQGAFNTFVRMYSLPSLQPKWLIQTVDTNSTVKEGAKQVTGIFNVKMNGMNITVVSGSFSSIDSTVWRDSARKLVQVNKKDGLHGNYLLFVHENGTILSHLSTRVSTFFVKREKSIVLCGVNSVAECEEISLPSLMIKNVMVSKQLSYCKSTIYSVSGNENQIFIAAKFDSCRNFENIILSLDSQLRDTFWNINVTASTLNFITVSANNQNVSISYLYTGSITDIQGTTYFYPRKNLLMQLYSVDFSTSCFGLPFNHSNVCSAHGICYSADYCVCDYGYIYDNCSQFTCFGKVDNIGCNNGSCIGVDTCKCDTGFLGPQCNITSCFGILSTDPKVCNGKGSCVNFNTCECKEGYFGEQCNSFSCHQIPSWDTTRVCSGRGKCISMDTCQCDEHYFGPNCELTQCFGIDSNNITVCGRYGSCVSYNHCQCPTNRDGVDCSIPMCYSVSAASPLVCNGNGTCVSDNKCVCHKFSSNLPKFIGDKCHLPVCFGHTGNQSCSGNGVCVGPDECLCNIGFSGNVCNVDDSLLFKILVPIGAVIAFLVCFLFASLTCYLYKIRYWNKRTKTEKEMEQKLLEIELELENERSQNVSYLIPIEELELIEKIGSGGFGHVYKARWKQVTVAVKCVDSNSSIEESVDNQNEDDTFEKEVLLLNSLKHPNVIQFFGVCMTERKKLMVMEYLGGGSLDKLVYELKIKKRRIRLRDKLQILFGVTNGLSYLHNLKPKRIIHRDLKSANILLEENMQPKVCDFGLSKLIGNNNSTAMTTNLGSIFYMAPVSSLIIFLSFSLSINYLIKELIGVSDISITHKIDVYSFGIIMYELFFEDNPFLNHNSQKIHKFSQPDITDLNSFSIPLKVSTGFRPKIPFSNREEQTLWIQEYMKDDERSLGMSDLLWVVDRYIELMELCWDQNPNVRPSFDDVAIQLANIISRCNV</sequence>
<feature type="binding site" evidence="11">
    <location>
        <position position="804"/>
    </location>
    <ligand>
        <name>ATP</name>
        <dbReference type="ChEBI" id="CHEBI:30616"/>
    </ligand>
</feature>
<feature type="transmembrane region" description="Helical" evidence="12">
    <location>
        <begin position="710"/>
        <end position="734"/>
    </location>
</feature>
<dbReference type="PROSITE" id="PS00107">
    <property type="entry name" value="PROTEIN_KINASE_ATP"/>
    <property type="match status" value="1"/>
</dbReference>
<dbReference type="SUPFAM" id="SSF56112">
    <property type="entry name" value="Protein kinase-like (PK-like)"/>
    <property type="match status" value="1"/>
</dbReference>
<dbReference type="SMART" id="SM00181">
    <property type="entry name" value="EGF"/>
    <property type="match status" value="6"/>
</dbReference>
<evidence type="ECO:0000256" key="4">
    <source>
        <dbReference type="ARBA" id="ARBA00022741"/>
    </source>
</evidence>
<feature type="domain" description="Protein kinase" evidence="13">
    <location>
        <begin position="777"/>
        <end position="1106"/>
    </location>
</feature>
<evidence type="ECO:0000256" key="12">
    <source>
        <dbReference type="SAM" id="Phobius"/>
    </source>
</evidence>
<evidence type="ECO:0000256" key="8">
    <source>
        <dbReference type="ARBA" id="ARBA00047899"/>
    </source>
</evidence>
<dbReference type="AlphaFoldDB" id="A0AA88GWG7"/>
<accession>A0AA88GWG7</accession>
<evidence type="ECO:0000256" key="6">
    <source>
        <dbReference type="ARBA" id="ARBA00022840"/>
    </source>
</evidence>
<dbReference type="Gene3D" id="2.170.300.10">
    <property type="entry name" value="Tie2 ligand-binding domain superfamily"/>
    <property type="match status" value="1"/>
</dbReference>
<keyword evidence="6 11" id="KW-0067">ATP-binding</keyword>
<keyword evidence="5" id="KW-0418">Kinase</keyword>
<keyword evidence="12" id="KW-0812">Transmembrane</keyword>
<evidence type="ECO:0000256" key="7">
    <source>
        <dbReference type="ARBA" id="ARBA00023157"/>
    </source>
</evidence>
<dbReference type="Gene3D" id="1.10.510.10">
    <property type="entry name" value="Transferase(Phosphotransferase) domain 1"/>
    <property type="match status" value="1"/>
</dbReference>
<comment type="catalytic activity">
    <reaction evidence="9">
        <text>L-seryl-[protein] + ATP = O-phospho-L-seryl-[protein] + ADP + H(+)</text>
        <dbReference type="Rhea" id="RHEA:17989"/>
        <dbReference type="Rhea" id="RHEA-COMP:9863"/>
        <dbReference type="Rhea" id="RHEA-COMP:11604"/>
        <dbReference type="ChEBI" id="CHEBI:15378"/>
        <dbReference type="ChEBI" id="CHEBI:29999"/>
        <dbReference type="ChEBI" id="CHEBI:30616"/>
        <dbReference type="ChEBI" id="CHEBI:83421"/>
        <dbReference type="ChEBI" id="CHEBI:456216"/>
        <dbReference type="EC" id="2.7.11.1"/>
    </reaction>
</comment>
<dbReference type="PROSITE" id="PS50026">
    <property type="entry name" value="EGF_3"/>
    <property type="match status" value="2"/>
</dbReference>
<keyword evidence="10" id="KW-0245">EGF-like domain</keyword>